<organism evidence="1">
    <name type="scientific">marine sediment metagenome</name>
    <dbReference type="NCBI Taxonomy" id="412755"/>
    <lineage>
        <taxon>unclassified sequences</taxon>
        <taxon>metagenomes</taxon>
        <taxon>ecological metagenomes</taxon>
    </lineage>
</organism>
<accession>X1I6W2</accession>
<gene>
    <name evidence="1" type="ORF">S03H2_53521</name>
</gene>
<feature type="non-terminal residue" evidence="1">
    <location>
        <position position="1"/>
    </location>
</feature>
<dbReference type="EMBL" id="BARU01034068">
    <property type="protein sequence ID" value="GAH61859.1"/>
    <property type="molecule type" value="Genomic_DNA"/>
</dbReference>
<dbReference type="AlphaFoldDB" id="X1I6W2"/>
<comment type="caution">
    <text evidence="1">The sequence shown here is derived from an EMBL/GenBank/DDBJ whole genome shotgun (WGS) entry which is preliminary data.</text>
</comment>
<protein>
    <submittedName>
        <fullName evidence="1">Uncharacterized protein</fullName>
    </submittedName>
</protein>
<evidence type="ECO:0000313" key="1">
    <source>
        <dbReference type="EMBL" id="GAH61859.1"/>
    </source>
</evidence>
<proteinExistence type="predicted"/>
<name>X1I6W2_9ZZZZ</name>
<reference evidence="1" key="1">
    <citation type="journal article" date="2014" name="Front. Microbiol.">
        <title>High frequency of phylogenetically diverse reductive dehalogenase-homologous genes in deep subseafloor sedimentary metagenomes.</title>
        <authorList>
            <person name="Kawai M."/>
            <person name="Futagami T."/>
            <person name="Toyoda A."/>
            <person name="Takaki Y."/>
            <person name="Nishi S."/>
            <person name="Hori S."/>
            <person name="Arai W."/>
            <person name="Tsubouchi T."/>
            <person name="Morono Y."/>
            <person name="Uchiyama I."/>
            <person name="Ito T."/>
            <person name="Fujiyama A."/>
            <person name="Inagaki F."/>
            <person name="Takami H."/>
        </authorList>
    </citation>
    <scope>NUCLEOTIDE SEQUENCE</scope>
    <source>
        <strain evidence="1">Expedition CK06-06</strain>
    </source>
</reference>
<sequence length="134" mass="14400">SSEPYPAEGTVIENTHIFGISPDPFTTPIQFGSVELGSPVTTTTSDPFTLLWTSEPSGNFWLSFDVLPTDQGTITGLIDVDGMGFVTWPTTEIEVAIEDAFPDGVEVKWTWTPGLLAATTYYFTVTITASSGTP</sequence>